<evidence type="ECO:0000256" key="11">
    <source>
        <dbReference type="ARBA" id="ARBA00023242"/>
    </source>
</evidence>
<dbReference type="PANTHER" id="PTHR13808:SF1">
    <property type="entry name" value="HISTONE ACETYLTRANSFERASE"/>
    <property type="match status" value="1"/>
</dbReference>
<dbReference type="GO" id="GO:0003713">
    <property type="term" value="F:transcription coactivator activity"/>
    <property type="evidence" value="ECO:0007669"/>
    <property type="project" value="TreeGrafter"/>
</dbReference>
<proteinExistence type="predicted"/>
<dbReference type="Proteomes" id="UP001177140">
    <property type="component" value="Unassembled WGS sequence"/>
</dbReference>
<reference evidence="15" key="1">
    <citation type="submission" date="2022-03" db="EMBL/GenBank/DDBJ databases">
        <title>A functionally conserved STORR gene fusion in Papaver species that diverged 16.8 million years ago.</title>
        <authorList>
            <person name="Catania T."/>
        </authorList>
    </citation>
    <scope>NUCLEOTIDE SEQUENCE</scope>
    <source>
        <strain evidence="15">S-191538</strain>
    </source>
</reference>
<evidence type="ECO:0000256" key="9">
    <source>
        <dbReference type="ARBA" id="ARBA00023159"/>
    </source>
</evidence>
<keyword evidence="11" id="KW-0539">Nucleus</keyword>
<dbReference type="EMBL" id="JAJJMA010275239">
    <property type="protein sequence ID" value="MCL7045910.1"/>
    <property type="molecule type" value="Genomic_DNA"/>
</dbReference>
<accession>A0AA41VRF7</accession>
<comment type="caution">
    <text evidence="15">The sequence shown here is derived from an EMBL/GenBank/DDBJ whole genome shotgun (WGS) entry which is preliminary data.</text>
</comment>
<evidence type="ECO:0000259" key="13">
    <source>
        <dbReference type="PROSITE" id="PS50134"/>
    </source>
</evidence>
<dbReference type="Gene3D" id="1.20.1020.10">
    <property type="entry name" value="TAZ domain"/>
    <property type="match status" value="1"/>
</dbReference>
<keyword evidence="8" id="KW-0805">Transcription regulation</keyword>
<dbReference type="SMART" id="SM00551">
    <property type="entry name" value="ZnF_TAZ"/>
    <property type="match status" value="1"/>
</dbReference>
<keyword evidence="3" id="KW-0808">Transferase</keyword>
<evidence type="ECO:0000256" key="7">
    <source>
        <dbReference type="ARBA" id="ARBA00022853"/>
    </source>
</evidence>
<keyword evidence="7" id="KW-0156">Chromatin regulator</keyword>
<dbReference type="GO" id="GO:0005634">
    <property type="term" value="C:nucleus"/>
    <property type="evidence" value="ECO:0007669"/>
    <property type="project" value="UniProtKB-SubCell"/>
</dbReference>
<sequence>MFLQVILLFQEIEGVEVCLFGIHAQEYGSDCQNPNNRAVCYVVEQKLEDKVKHPIDCKDMHVFLPDEILESEFFDTRESFLFLCRGSNYRFDTLRWAKYSSMMVLHHLYNPTQIYNPTQAGFVTTVNMCQQDTEAGDQAWRCNICPFYDVCNYCFQKDGGANHPHPLAIHTAQNLEARRAMKHTEILDSVVHASQCREPQCQYGVCLNVKEFYFHGVLCKKRASGGCILCKKVWYILQLHARSCKNSECHVPRCRDLKEHLKMLQDQYYNQRKAAVMEMMRQKTQD</sequence>
<dbReference type="PANTHER" id="PTHR13808">
    <property type="entry name" value="CBP/P300-RELATED"/>
    <property type="match status" value="1"/>
</dbReference>
<evidence type="ECO:0000256" key="12">
    <source>
        <dbReference type="ARBA" id="ARBA00048017"/>
    </source>
</evidence>
<evidence type="ECO:0000256" key="10">
    <source>
        <dbReference type="ARBA" id="ARBA00023163"/>
    </source>
</evidence>
<dbReference type="GO" id="GO:0031490">
    <property type="term" value="F:chromatin DNA binding"/>
    <property type="evidence" value="ECO:0007669"/>
    <property type="project" value="TreeGrafter"/>
</dbReference>
<dbReference type="SUPFAM" id="SSF57933">
    <property type="entry name" value="TAZ domain"/>
    <property type="match status" value="1"/>
</dbReference>
<organism evidence="15 16">
    <name type="scientific">Papaver nudicaule</name>
    <name type="common">Iceland poppy</name>
    <dbReference type="NCBI Taxonomy" id="74823"/>
    <lineage>
        <taxon>Eukaryota</taxon>
        <taxon>Viridiplantae</taxon>
        <taxon>Streptophyta</taxon>
        <taxon>Embryophyta</taxon>
        <taxon>Tracheophyta</taxon>
        <taxon>Spermatophyta</taxon>
        <taxon>Magnoliopsida</taxon>
        <taxon>Ranunculales</taxon>
        <taxon>Papaveraceae</taxon>
        <taxon>Papaveroideae</taxon>
        <taxon>Papaver</taxon>
    </lineage>
</organism>
<dbReference type="InterPro" id="IPR000197">
    <property type="entry name" value="Znf_TAZ"/>
</dbReference>
<comment type="subcellular location">
    <subcellularLocation>
        <location evidence="1">Nucleus</location>
    </subcellularLocation>
</comment>
<feature type="domain" description="CBP/p300-type HAT" evidence="14">
    <location>
        <begin position="1"/>
        <end position="113"/>
    </location>
</feature>
<dbReference type="GO" id="GO:0045944">
    <property type="term" value="P:positive regulation of transcription by RNA polymerase II"/>
    <property type="evidence" value="ECO:0007669"/>
    <property type="project" value="TreeGrafter"/>
</dbReference>
<dbReference type="GO" id="GO:0000123">
    <property type="term" value="C:histone acetyltransferase complex"/>
    <property type="evidence" value="ECO:0007669"/>
    <property type="project" value="TreeGrafter"/>
</dbReference>
<keyword evidence="6" id="KW-0862">Zinc</keyword>
<evidence type="ECO:0000256" key="8">
    <source>
        <dbReference type="ARBA" id="ARBA00023015"/>
    </source>
</evidence>
<dbReference type="PROSITE" id="PS50134">
    <property type="entry name" value="ZF_TAZ"/>
    <property type="match status" value="1"/>
</dbReference>
<dbReference type="Pfam" id="PF02135">
    <property type="entry name" value="zf-TAZ"/>
    <property type="match status" value="1"/>
</dbReference>
<evidence type="ECO:0000313" key="16">
    <source>
        <dbReference type="Proteomes" id="UP001177140"/>
    </source>
</evidence>
<evidence type="ECO:0000256" key="3">
    <source>
        <dbReference type="ARBA" id="ARBA00022679"/>
    </source>
</evidence>
<evidence type="ECO:0000256" key="5">
    <source>
        <dbReference type="ARBA" id="ARBA00022771"/>
    </source>
</evidence>
<dbReference type="PROSITE" id="PS51727">
    <property type="entry name" value="CBP_P300_HAT"/>
    <property type="match status" value="1"/>
</dbReference>
<evidence type="ECO:0000313" key="15">
    <source>
        <dbReference type="EMBL" id="MCL7045910.1"/>
    </source>
</evidence>
<dbReference type="InterPro" id="IPR035898">
    <property type="entry name" value="TAZ_dom_sf"/>
</dbReference>
<dbReference type="GO" id="GO:0004402">
    <property type="term" value="F:histone acetyltransferase activity"/>
    <property type="evidence" value="ECO:0007669"/>
    <property type="project" value="InterPro"/>
</dbReference>
<dbReference type="Gene3D" id="3.30.60.90">
    <property type="match status" value="1"/>
</dbReference>
<keyword evidence="4" id="KW-0479">Metal-binding</keyword>
<dbReference type="AlphaFoldDB" id="A0AA41VRF7"/>
<comment type="catalytic activity">
    <reaction evidence="12">
        <text>L-lysyl-[protein] + acetyl-CoA = N(6)-acetyl-L-lysyl-[protein] + CoA + H(+)</text>
        <dbReference type="Rhea" id="RHEA:45948"/>
        <dbReference type="Rhea" id="RHEA-COMP:9752"/>
        <dbReference type="Rhea" id="RHEA-COMP:10731"/>
        <dbReference type="ChEBI" id="CHEBI:15378"/>
        <dbReference type="ChEBI" id="CHEBI:29969"/>
        <dbReference type="ChEBI" id="CHEBI:57287"/>
        <dbReference type="ChEBI" id="CHEBI:57288"/>
        <dbReference type="ChEBI" id="CHEBI:61930"/>
        <dbReference type="EC" id="2.3.1.48"/>
    </reaction>
</comment>
<dbReference type="InterPro" id="IPR013178">
    <property type="entry name" value="Histone_AcTrfase_Rtt109/CBP"/>
</dbReference>
<name>A0AA41VRF7_PAPNU</name>
<evidence type="ECO:0000256" key="4">
    <source>
        <dbReference type="ARBA" id="ARBA00022723"/>
    </source>
</evidence>
<keyword evidence="5" id="KW-0863">Zinc-finger</keyword>
<feature type="domain" description="TAZ-type" evidence="13">
    <location>
        <begin position="174"/>
        <end position="257"/>
    </location>
</feature>
<dbReference type="InterPro" id="IPR043145">
    <property type="entry name" value="Znf_ZZ_sf"/>
</dbReference>
<evidence type="ECO:0000256" key="6">
    <source>
        <dbReference type="ARBA" id="ARBA00022833"/>
    </source>
</evidence>
<keyword evidence="16" id="KW-1185">Reference proteome</keyword>
<dbReference type="GO" id="GO:0005667">
    <property type="term" value="C:transcription regulator complex"/>
    <property type="evidence" value="ECO:0007669"/>
    <property type="project" value="TreeGrafter"/>
</dbReference>
<dbReference type="InterPro" id="IPR031162">
    <property type="entry name" value="CBP_P300_HAT"/>
</dbReference>
<evidence type="ECO:0000256" key="1">
    <source>
        <dbReference type="ARBA" id="ARBA00004123"/>
    </source>
</evidence>
<gene>
    <name evidence="15" type="ORF">MKW94_008076</name>
</gene>
<evidence type="ECO:0000259" key="14">
    <source>
        <dbReference type="PROSITE" id="PS51727"/>
    </source>
</evidence>
<dbReference type="EC" id="2.3.1.48" evidence="2"/>
<dbReference type="GO" id="GO:0008270">
    <property type="term" value="F:zinc ion binding"/>
    <property type="evidence" value="ECO:0007669"/>
    <property type="project" value="UniProtKB-KW"/>
</dbReference>
<dbReference type="SUPFAM" id="SSF57850">
    <property type="entry name" value="RING/U-box"/>
    <property type="match status" value="1"/>
</dbReference>
<evidence type="ECO:0000256" key="2">
    <source>
        <dbReference type="ARBA" id="ARBA00013184"/>
    </source>
</evidence>
<keyword evidence="10" id="KW-0804">Transcription</keyword>
<protein>
    <recommendedName>
        <fullName evidence="2">histone acetyltransferase</fullName>
        <ecNumber evidence="2">2.3.1.48</ecNumber>
    </recommendedName>
</protein>
<keyword evidence="9" id="KW-0010">Activator</keyword>